<dbReference type="GO" id="GO:0016787">
    <property type="term" value="F:hydrolase activity"/>
    <property type="evidence" value="ECO:0007669"/>
    <property type="project" value="UniProtKB-KW"/>
</dbReference>
<feature type="compositionally biased region" description="Basic and acidic residues" evidence="5">
    <location>
        <begin position="805"/>
        <end position="815"/>
    </location>
</feature>
<dbReference type="CDD" id="cd17990">
    <property type="entry name" value="DEXHc_HrpB"/>
    <property type="match status" value="1"/>
</dbReference>
<reference evidence="8" key="1">
    <citation type="submission" date="2022-07" db="EMBL/GenBank/DDBJ databases">
        <title>Genome sequencing of Photobacterium atrarenae GJH2-4.</title>
        <authorList>
            <person name="Park S.-J."/>
        </authorList>
    </citation>
    <scope>NUCLEOTIDE SEQUENCE</scope>
    <source>
        <strain evidence="8">GJH2-4</strain>
    </source>
</reference>
<dbReference type="Gene3D" id="1.20.120.1080">
    <property type="match status" value="1"/>
</dbReference>
<dbReference type="NCBIfam" id="NF008662">
    <property type="entry name" value="PRK11664.1"/>
    <property type="match status" value="1"/>
</dbReference>
<dbReference type="PROSITE" id="PS51192">
    <property type="entry name" value="HELICASE_ATP_BIND_1"/>
    <property type="match status" value="1"/>
</dbReference>
<feature type="domain" description="Helicase C-terminal" evidence="7">
    <location>
        <begin position="182"/>
        <end position="368"/>
    </location>
</feature>
<dbReference type="EC" id="3.6.4.13" evidence="8"/>
<protein>
    <submittedName>
        <fullName evidence="8">ATP-dependent helicase HrpB</fullName>
        <ecNumber evidence="8">3.6.4.13</ecNumber>
    </submittedName>
</protein>
<feature type="region of interest" description="Disordered" evidence="5">
    <location>
        <begin position="805"/>
        <end position="827"/>
    </location>
</feature>
<dbReference type="InterPro" id="IPR010225">
    <property type="entry name" value="HrpB"/>
</dbReference>
<dbReference type="RefSeq" id="WP_255389379.1">
    <property type="nucleotide sequence ID" value="NZ_CP101508.1"/>
</dbReference>
<dbReference type="InterPro" id="IPR027417">
    <property type="entry name" value="P-loop_NTPase"/>
</dbReference>
<evidence type="ECO:0000256" key="1">
    <source>
        <dbReference type="ARBA" id="ARBA00022741"/>
    </source>
</evidence>
<dbReference type="GO" id="GO:0003724">
    <property type="term" value="F:RNA helicase activity"/>
    <property type="evidence" value="ECO:0007669"/>
    <property type="project" value="UniProtKB-EC"/>
</dbReference>
<dbReference type="SUPFAM" id="SSF52540">
    <property type="entry name" value="P-loop containing nucleoside triphosphate hydrolases"/>
    <property type="match status" value="1"/>
</dbReference>
<keyword evidence="3 8" id="KW-0347">Helicase</keyword>
<organism evidence="8 9">
    <name type="scientific">Photobacterium atrarenae</name>
    <dbReference type="NCBI Taxonomy" id="865757"/>
    <lineage>
        <taxon>Bacteria</taxon>
        <taxon>Pseudomonadati</taxon>
        <taxon>Pseudomonadota</taxon>
        <taxon>Gammaproteobacteria</taxon>
        <taxon>Vibrionales</taxon>
        <taxon>Vibrionaceae</taxon>
        <taxon>Photobacterium</taxon>
    </lineage>
</organism>
<evidence type="ECO:0000256" key="3">
    <source>
        <dbReference type="ARBA" id="ARBA00022806"/>
    </source>
</evidence>
<dbReference type="InterPro" id="IPR056329">
    <property type="entry name" value="CON_HrpB"/>
</dbReference>
<dbReference type="NCBIfam" id="TIGR01970">
    <property type="entry name" value="DEAH_box_HrpB"/>
    <property type="match status" value="1"/>
</dbReference>
<keyword evidence="9" id="KW-1185">Reference proteome</keyword>
<dbReference type="Pfam" id="PF00271">
    <property type="entry name" value="Helicase_C"/>
    <property type="match status" value="1"/>
</dbReference>
<dbReference type="SMART" id="SM00490">
    <property type="entry name" value="HELICc"/>
    <property type="match status" value="1"/>
</dbReference>
<evidence type="ECO:0000313" key="8">
    <source>
        <dbReference type="EMBL" id="UTV28123.1"/>
    </source>
</evidence>
<accession>A0ABY5GIF1</accession>
<dbReference type="SMART" id="SM00847">
    <property type="entry name" value="HA2"/>
    <property type="match status" value="1"/>
</dbReference>
<dbReference type="Pfam" id="PF24473">
    <property type="entry name" value="CON_HrpB"/>
    <property type="match status" value="1"/>
</dbReference>
<dbReference type="InterPro" id="IPR049614">
    <property type="entry name" value="HrpB_DEXH"/>
</dbReference>
<dbReference type="Pfam" id="PF00270">
    <property type="entry name" value="DEAD"/>
    <property type="match status" value="1"/>
</dbReference>
<dbReference type="CDD" id="cd18791">
    <property type="entry name" value="SF2_C_RHA"/>
    <property type="match status" value="1"/>
</dbReference>
<evidence type="ECO:0000259" key="6">
    <source>
        <dbReference type="PROSITE" id="PS51192"/>
    </source>
</evidence>
<feature type="domain" description="Helicase ATP-binding" evidence="6">
    <location>
        <begin position="14"/>
        <end position="177"/>
    </location>
</feature>
<dbReference type="PANTHER" id="PTHR43519">
    <property type="entry name" value="ATP-DEPENDENT RNA HELICASE HRPB"/>
    <property type="match status" value="1"/>
</dbReference>
<dbReference type="SMART" id="SM00487">
    <property type="entry name" value="DEXDc"/>
    <property type="match status" value="1"/>
</dbReference>
<dbReference type="InterPro" id="IPR007502">
    <property type="entry name" value="Helicase-assoc_dom"/>
</dbReference>
<evidence type="ECO:0000256" key="2">
    <source>
        <dbReference type="ARBA" id="ARBA00022801"/>
    </source>
</evidence>
<dbReference type="InterPro" id="IPR001650">
    <property type="entry name" value="Helicase_C-like"/>
</dbReference>
<gene>
    <name evidence="8" type="primary">hrpB</name>
    <name evidence="8" type="ORF">NNL38_02030</name>
</gene>
<proteinExistence type="predicted"/>
<dbReference type="InterPro" id="IPR011545">
    <property type="entry name" value="DEAD/DEAH_box_helicase_dom"/>
</dbReference>
<dbReference type="PANTHER" id="PTHR43519:SF1">
    <property type="entry name" value="ATP-DEPENDENT RNA HELICASE HRPB"/>
    <property type="match status" value="1"/>
</dbReference>
<dbReference type="PIRSF" id="PIRSF005496">
    <property type="entry name" value="ATP_hel_hrpB"/>
    <property type="match status" value="1"/>
</dbReference>
<name>A0ABY5GIF1_9GAMM</name>
<keyword evidence="2 8" id="KW-0378">Hydrolase</keyword>
<evidence type="ECO:0000259" key="7">
    <source>
        <dbReference type="PROSITE" id="PS51194"/>
    </source>
</evidence>
<keyword evidence="4" id="KW-0067">ATP-binding</keyword>
<dbReference type="PROSITE" id="PS51194">
    <property type="entry name" value="HELICASE_CTER"/>
    <property type="match status" value="1"/>
</dbReference>
<dbReference type="InterPro" id="IPR013689">
    <property type="entry name" value="RNA_helicase_ATP-dep_HrpB_C"/>
</dbReference>
<dbReference type="Gene3D" id="3.40.50.300">
    <property type="entry name" value="P-loop containing nucleotide triphosphate hydrolases"/>
    <property type="match status" value="2"/>
</dbReference>
<evidence type="ECO:0000313" key="9">
    <source>
        <dbReference type="Proteomes" id="UP001057998"/>
    </source>
</evidence>
<dbReference type="EMBL" id="CP101508">
    <property type="protein sequence ID" value="UTV28123.1"/>
    <property type="molecule type" value="Genomic_DNA"/>
</dbReference>
<evidence type="ECO:0000256" key="4">
    <source>
        <dbReference type="ARBA" id="ARBA00022840"/>
    </source>
</evidence>
<evidence type="ECO:0000256" key="5">
    <source>
        <dbReference type="SAM" id="MobiDB-lite"/>
    </source>
</evidence>
<dbReference type="Pfam" id="PF08482">
    <property type="entry name" value="HrpB_C"/>
    <property type="match status" value="1"/>
</dbReference>
<dbReference type="InterPro" id="IPR014001">
    <property type="entry name" value="Helicase_ATP-bd"/>
</dbReference>
<sequence length="827" mass="90858">MSQLPIDTVLPSLLAQLGASSQLILKAPPGAGKSTRLPLVLLQQGGIAGRIIMLEPRRLAARNIASYLAAQLGESVGQTVGLRVRGETKVSASTRLEIVTEGVMTRMLQQDPELNGIELLIFDEFHERSIHADTALALALEVQEALRDDLKLLVMSATLDQEALIALLPAAAYLESEGRCYPVEHRYQPVREQYQLIETTAQAVSRLLASEPGSILVFLPGAGEIRQLAEQLSERVGPEVLVCPLFGQLSSAAQQQAITPAPAGKRKVVIATNIAETSLTIEGIRMVIDCGLERVAQWDPKTGISRLELARIARSSAEQRAGRAGRLEPGICLRLYSEEMLNRQPATPQPEILRADLTALALELAQWGCLEASELRWLDEPPAPALAQSRRLLQDLGALTSRHQLTEVGQQVQRLGTDPRHGAMLLLAREKGRAAQMTAALLVALLEEPPRGINNPDLHFQLSLLESGKLPRAKAYLQRARQHFHKIVPADSGAAKSTSLHVSAAWVAPLMAAGYPDRIALSRGRDGRYQLANGQGAMLSPDEPLADAAMLVVADIVKTRQGDSRIFTAIAADPVQLQAELPHLFTEREWLDWDDKKGRLTAEQHLCCGQLVLKRTVMAEPDPARASEALLNAIVRKGLKVLPWDARAESLLVRARCAADWLPELALPAMDEVSLLAEAEQWLLPFMTGMTRLKMIEKLDLVAALEARLGWEKTKALNEALPTHYQVPTGSRYPIRYQVGQQPALAVRMQEMFGEQASPVIAYGKVALVLELLSPAQRPLQITQDLAAFWQGSYRDVQKEMKGRYPKHVWPDDPANHAPTRKTKKYM</sequence>
<keyword evidence="1" id="KW-0547">Nucleotide-binding</keyword>
<dbReference type="Proteomes" id="UP001057998">
    <property type="component" value="Chromosome 1"/>
</dbReference>